<dbReference type="Proteomes" id="UP000028134">
    <property type="component" value="Unassembled WGS sequence"/>
</dbReference>
<gene>
    <name evidence="1" type="ORF">M097_4908</name>
</gene>
<reference evidence="1 2" key="1">
    <citation type="submission" date="2014-04" db="EMBL/GenBank/DDBJ databases">
        <authorList>
            <person name="Sears C."/>
            <person name="Carroll K."/>
            <person name="Sack B.R."/>
            <person name="Qadri F."/>
            <person name="Myers L.L."/>
            <person name="Chung G.-T."/>
            <person name="Escheverria P."/>
            <person name="Fraser C.M."/>
            <person name="Sadzewicz L."/>
            <person name="Shefchek K.A."/>
            <person name="Tallon L."/>
            <person name="Das S.P."/>
            <person name="Daugherty S."/>
            <person name="Mongodin E.F."/>
        </authorList>
    </citation>
    <scope>NUCLEOTIDE SEQUENCE [LARGE SCALE GENOMIC DNA]</scope>
    <source>
        <strain evidence="2">3775 SL(B) 10 (iv)</strain>
    </source>
</reference>
<comment type="caution">
    <text evidence="1">The sequence shown here is derived from an EMBL/GenBank/DDBJ whole genome shotgun (WGS) entry which is preliminary data.</text>
</comment>
<organism evidence="1 2">
    <name type="scientific">Phocaeicola vulgatus str. 3775 SL</name>
    <name type="common">B</name>
    <name type="synonym">iv</name>
    <dbReference type="NCBI Taxonomy" id="1339350"/>
    <lineage>
        <taxon>Bacteria</taxon>
        <taxon>Pseudomonadati</taxon>
        <taxon>Bacteroidota</taxon>
        <taxon>Bacteroidia</taxon>
        <taxon>Bacteroidales</taxon>
        <taxon>Bacteroidaceae</taxon>
        <taxon>Phocaeicola</taxon>
    </lineage>
</organism>
<name>A0A078QLP6_PHOVU</name>
<sequence length="49" mass="5337">MFCRSGLLPTQRILGSFGLLMSKEKSLPVMTQYSCGEIILVSGIFAEAI</sequence>
<protein>
    <submittedName>
        <fullName evidence="1">TraG family domain protein</fullName>
    </submittedName>
</protein>
<accession>A0A078QLP6</accession>
<dbReference type="EMBL" id="JNHI01000116">
    <property type="protein sequence ID" value="KDS23341.1"/>
    <property type="molecule type" value="Genomic_DNA"/>
</dbReference>
<proteinExistence type="predicted"/>
<dbReference type="AlphaFoldDB" id="A0A078QLP6"/>
<evidence type="ECO:0000313" key="1">
    <source>
        <dbReference type="EMBL" id="KDS23341.1"/>
    </source>
</evidence>
<evidence type="ECO:0000313" key="2">
    <source>
        <dbReference type="Proteomes" id="UP000028134"/>
    </source>
</evidence>